<dbReference type="InterPro" id="IPR008991">
    <property type="entry name" value="Translation_prot_SH3-like_sf"/>
</dbReference>
<feature type="domain" description="KOW" evidence="7">
    <location>
        <begin position="4"/>
        <end position="31"/>
    </location>
</feature>
<name>A0A0A7UVN6_9SPIR</name>
<dbReference type="InterPro" id="IPR057264">
    <property type="entry name" value="Ribosomal_uL24_C"/>
</dbReference>
<keyword evidence="9" id="KW-1185">Reference proteome</keyword>
<keyword evidence="3 5" id="KW-0687">Ribonucleoprotein</keyword>
<evidence type="ECO:0000256" key="6">
    <source>
        <dbReference type="RuleBase" id="RU003477"/>
    </source>
</evidence>
<comment type="function">
    <text evidence="5">One of the proteins that surrounds the polypeptide exit tunnel on the outside of the subunit.</text>
</comment>
<dbReference type="Gene3D" id="2.30.30.30">
    <property type="match status" value="1"/>
</dbReference>
<accession>A0A0A7UVN6</accession>
<dbReference type="PANTHER" id="PTHR12903">
    <property type="entry name" value="MITOCHONDRIAL RIBOSOMAL PROTEIN L24"/>
    <property type="match status" value="1"/>
</dbReference>
<gene>
    <name evidence="5" type="primary">rplX</name>
    <name evidence="8" type="ORF">OY14_02435</name>
</gene>
<keyword evidence="2 5" id="KW-0689">Ribosomal protein</keyword>
<organism evidence="8 9">
    <name type="scientific">Borreliella chilensis</name>
    <dbReference type="NCBI Taxonomy" id="1245910"/>
    <lineage>
        <taxon>Bacteria</taxon>
        <taxon>Pseudomonadati</taxon>
        <taxon>Spirochaetota</taxon>
        <taxon>Spirochaetia</taxon>
        <taxon>Spirochaetales</taxon>
        <taxon>Borreliaceae</taxon>
        <taxon>Borreliella</taxon>
    </lineage>
</organism>
<evidence type="ECO:0000259" key="7">
    <source>
        <dbReference type="SMART" id="SM00739"/>
    </source>
</evidence>
<evidence type="ECO:0000256" key="2">
    <source>
        <dbReference type="ARBA" id="ARBA00022980"/>
    </source>
</evidence>
<evidence type="ECO:0000256" key="1">
    <source>
        <dbReference type="ARBA" id="ARBA00010618"/>
    </source>
</evidence>
<dbReference type="InterPro" id="IPR041988">
    <property type="entry name" value="Ribosomal_uL24_KOW"/>
</dbReference>
<evidence type="ECO:0000256" key="3">
    <source>
        <dbReference type="ARBA" id="ARBA00023274"/>
    </source>
</evidence>
<sequence>MKTKLKIGDSVKILSGKDKGRIGKIASINRKKNKVIVESCNMVKKVIKARTPQEKGRIIDREAAIDISNVMIFTKGTSSRLGIRFENNEKIRYLKKNGQRV</sequence>
<dbReference type="GO" id="GO:0006412">
    <property type="term" value="P:translation"/>
    <property type="evidence" value="ECO:0007669"/>
    <property type="project" value="UniProtKB-UniRule"/>
</dbReference>
<dbReference type="GO" id="GO:0005840">
    <property type="term" value="C:ribosome"/>
    <property type="evidence" value="ECO:0007669"/>
    <property type="project" value="UniProtKB-KW"/>
</dbReference>
<dbReference type="SUPFAM" id="SSF50104">
    <property type="entry name" value="Translation proteins SH3-like domain"/>
    <property type="match status" value="1"/>
</dbReference>
<dbReference type="GO" id="GO:0003735">
    <property type="term" value="F:structural constituent of ribosome"/>
    <property type="evidence" value="ECO:0007669"/>
    <property type="project" value="InterPro"/>
</dbReference>
<evidence type="ECO:0000256" key="5">
    <source>
        <dbReference type="HAMAP-Rule" id="MF_01326"/>
    </source>
</evidence>
<reference evidence="8 9" key="1">
    <citation type="journal article" date="2015" name="Genome Announc.">
        <title>Genome Sequence of Borrelia chilensis VA1, a South American Member of the Lyme Borreliosis Group.</title>
        <authorList>
            <person name="Huang W."/>
            <person name="Ojaimi C."/>
            <person name="Fallon J.T."/>
            <person name="Travisany D."/>
            <person name="Maass A."/>
            <person name="Ivanova L."/>
            <person name="Tomova A."/>
            <person name="Gonzalez-Acuna D."/>
            <person name="Godfrey H.P."/>
            <person name="Cabello F.C."/>
        </authorList>
    </citation>
    <scope>NUCLEOTIDE SEQUENCE [LARGE SCALE GENOMIC DNA]</scope>
    <source>
        <strain evidence="8 9">VA1</strain>
    </source>
</reference>
<dbReference type="InterPro" id="IPR003256">
    <property type="entry name" value="Ribosomal_uL24"/>
</dbReference>
<dbReference type="GO" id="GO:0019843">
    <property type="term" value="F:rRNA binding"/>
    <property type="evidence" value="ECO:0007669"/>
    <property type="project" value="UniProtKB-UniRule"/>
</dbReference>
<dbReference type="PROSITE" id="PS01108">
    <property type="entry name" value="RIBOSOMAL_L24"/>
    <property type="match status" value="1"/>
</dbReference>
<protein>
    <recommendedName>
        <fullName evidence="4 5">Large ribosomal subunit protein uL24</fullName>
    </recommendedName>
</protein>
<dbReference type="SMART" id="SM00739">
    <property type="entry name" value="KOW"/>
    <property type="match status" value="1"/>
</dbReference>
<dbReference type="InterPro" id="IPR014722">
    <property type="entry name" value="Rib_uL2_dom2"/>
</dbReference>
<dbReference type="HOGENOM" id="CLU_093315_2_3_12"/>
<dbReference type="Pfam" id="PF00467">
    <property type="entry name" value="KOW"/>
    <property type="match status" value="1"/>
</dbReference>
<dbReference type="GO" id="GO:1990904">
    <property type="term" value="C:ribonucleoprotein complex"/>
    <property type="evidence" value="ECO:0007669"/>
    <property type="project" value="UniProtKB-KW"/>
</dbReference>
<evidence type="ECO:0000313" key="9">
    <source>
        <dbReference type="Proteomes" id="UP000030940"/>
    </source>
</evidence>
<keyword evidence="5" id="KW-0694">RNA-binding</keyword>
<dbReference type="NCBIfam" id="TIGR01079">
    <property type="entry name" value="rplX_bact"/>
    <property type="match status" value="1"/>
</dbReference>
<dbReference type="Pfam" id="PF17136">
    <property type="entry name" value="ribosomal_L24"/>
    <property type="match status" value="1"/>
</dbReference>
<evidence type="ECO:0000313" key="8">
    <source>
        <dbReference type="EMBL" id="AJA90299.1"/>
    </source>
</evidence>
<dbReference type="STRING" id="1245910.OY14_02435"/>
<comment type="subunit">
    <text evidence="5">Part of the 50S ribosomal subunit.</text>
</comment>
<dbReference type="InterPro" id="IPR005824">
    <property type="entry name" value="KOW"/>
</dbReference>
<dbReference type="AlphaFoldDB" id="A0A0A7UVN6"/>
<dbReference type="EMBL" id="CP009910">
    <property type="protein sequence ID" value="AJA90299.1"/>
    <property type="molecule type" value="Genomic_DNA"/>
</dbReference>
<proteinExistence type="inferred from homology"/>
<dbReference type="InterPro" id="IPR005825">
    <property type="entry name" value="Ribosomal_uL24_CS"/>
</dbReference>
<evidence type="ECO:0000256" key="4">
    <source>
        <dbReference type="ARBA" id="ARBA00035206"/>
    </source>
</evidence>
<dbReference type="Proteomes" id="UP000030940">
    <property type="component" value="Chromosome"/>
</dbReference>
<dbReference type="HAMAP" id="MF_01326_B">
    <property type="entry name" value="Ribosomal_uL24_B"/>
    <property type="match status" value="1"/>
</dbReference>
<dbReference type="CDD" id="cd06089">
    <property type="entry name" value="KOW_RPL26"/>
    <property type="match status" value="1"/>
</dbReference>
<dbReference type="KEGG" id="bchi:OY14_02435"/>
<comment type="similarity">
    <text evidence="1 5 6">Belongs to the universal ribosomal protein uL24 family.</text>
</comment>
<keyword evidence="5" id="KW-0699">rRNA-binding</keyword>
<comment type="function">
    <text evidence="5">One of two assembly initiator proteins, it binds directly to the 5'-end of the 23S rRNA, where it nucleates assembly of the 50S subunit.</text>
</comment>